<gene>
    <name evidence="5" type="ORF">GCM10007049_10010</name>
</gene>
<dbReference type="InterPro" id="IPR011650">
    <property type="entry name" value="Peptidase_M20_dimer"/>
</dbReference>
<dbReference type="AlphaFoldDB" id="A0A918PRK8"/>
<dbReference type="Gene3D" id="3.30.70.360">
    <property type="match status" value="1"/>
</dbReference>
<name>A0A918PRK8_9BACT</name>
<dbReference type="NCBIfam" id="NF005914">
    <property type="entry name" value="PRK07907.1"/>
    <property type="match status" value="1"/>
</dbReference>
<dbReference type="GO" id="GO:0008233">
    <property type="term" value="F:peptidase activity"/>
    <property type="evidence" value="ECO:0007669"/>
    <property type="project" value="UniProtKB-KW"/>
</dbReference>
<dbReference type="CDD" id="cd05680">
    <property type="entry name" value="M20_dipept_like"/>
    <property type="match status" value="1"/>
</dbReference>
<comment type="caution">
    <text evidence="5">The sequence shown here is derived from an EMBL/GenBank/DDBJ whole genome shotgun (WGS) entry which is preliminary data.</text>
</comment>
<protein>
    <recommendedName>
        <fullName evidence="4">Peptidase M20 dimerisation domain-containing protein</fullName>
    </recommendedName>
</protein>
<dbReference type="PANTHER" id="PTHR43270:SF12">
    <property type="entry name" value="SUCCINYL-DIAMINOPIMELATE DESUCCINYLASE"/>
    <property type="match status" value="1"/>
</dbReference>
<dbReference type="NCBIfam" id="NF006579">
    <property type="entry name" value="PRK09104.1"/>
    <property type="match status" value="1"/>
</dbReference>
<dbReference type="EMBL" id="BMWX01000002">
    <property type="protein sequence ID" value="GGZ19547.1"/>
    <property type="molecule type" value="Genomic_DNA"/>
</dbReference>
<feature type="domain" description="Peptidase M20 dimerisation" evidence="4">
    <location>
        <begin position="197"/>
        <end position="356"/>
    </location>
</feature>
<dbReference type="Gene3D" id="3.40.630.10">
    <property type="entry name" value="Zn peptidases"/>
    <property type="match status" value="1"/>
</dbReference>
<evidence type="ECO:0000259" key="4">
    <source>
        <dbReference type="Pfam" id="PF07687"/>
    </source>
</evidence>
<dbReference type="NCBIfam" id="NF006053">
    <property type="entry name" value="PRK08201.1"/>
    <property type="match status" value="1"/>
</dbReference>
<dbReference type="GO" id="GO:0046872">
    <property type="term" value="F:metal ion binding"/>
    <property type="evidence" value="ECO:0007669"/>
    <property type="project" value="UniProtKB-KW"/>
</dbReference>
<dbReference type="InterPro" id="IPR051458">
    <property type="entry name" value="Cyt/Met_Dipeptidase"/>
</dbReference>
<dbReference type="SUPFAM" id="SSF53187">
    <property type="entry name" value="Zn-dependent exopeptidases"/>
    <property type="match status" value="1"/>
</dbReference>
<proteinExistence type="predicted"/>
<sequence length="462" mass="51072">MASKDFIQSNKDKFIEELLDLLRIPSVSADPKFKEDVLRAADYVKSSLEKAGADKVEICSTPGYPVVYGEKIIDPALPTVLVYGHYDVQPADPYELWDSAPFDPVIRKTELHPDGAIFARGSADDKGQFFMHVKAFEAMMAADELVCNVKFMIEGEEEVGSDNLENYIKENKEKLKADVVLISDTSMLSLDTPSVTVGLRGLAYMQVEVTGPNRDLHSGSYGGAVANPINILCNIISQLQDENRKITIPGFYDKVEELSEAYRKKLNEAPFDLQDYKKKLNIEEVEGEAGYSTIERTGIRPTLDVNGIWGGYIGEGAKTVLPSKAYAKISMRLVPNQNHHEISELFQKHFESLAPKSVKVKVTPHHGGKPAVVPTSSVGYKAAEEAILEVFGKKAIPTREGGSVPITSLFQEELGLDPILLGFGLDTDAIHSPNEHFGVKNYLLGIETIVQFFKSFRKLSEK</sequence>
<dbReference type="Proteomes" id="UP000619457">
    <property type="component" value="Unassembled WGS sequence"/>
</dbReference>
<dbReference type="FunFam" id="3.30.70.360:FF:000016">
    <property type="entry name" value="Peptidase family M20/M25/M40"/>
    <property type="match status" value="1"/>
</dbReference>
<accession>A0A918PRK8</accession>
<keyword evidence="6" id="KW-1185">Reference proteome</keyword>
<dbReference type="Pfam" id="PF01546">
    <property type="entry name" value="Peptidase_M20"/>
    <property type="match status" value="1"/>
</dbReference>
<reference evidence="5" key="1">
    <citation type="journal article" date="2014" name="Int. J. Syst. Evol. Microbiol.">
        <title>Complete genome sequence of Corynebacterium casei LMG S-19264T (=DSM 44701T), isolated from a smear-ripened cheese.</title>
        <authorList>
            <consortium name="US DOE Joint Genome Institute (JGI-PGF)"/>
            <person name="Walter F."/>
            <person name="Albersmeier A."/>
            <person name="Kalinowski J."/>
            <person name="Ruckert C."/>
        </authorList>
    </citation>
    <scope>NUCLEOTIDE SEQUENCE</scope>
    <source>
        <strain evidence="5">KCTC 12368</strain>
    </source>
</reference>
<keyword evidence="1" id="KW-0645">Protease</keyword>
<reference evidence="5" key="2">
    <citation type="submission" date="2020-09" db="EMBL/GenBank/DDBJ databases">
        <authorList>
            <person name="Sun Q."/>
            <person name="Kim S."/>
        </authorList>
    </citation>
    <scope>NUCLEOTIDE SEQUENCE</scope>
    <source>
        <strain evidence="5">KCTC 12368</strain>
    </source>
</reference>
<dbReference type="Pfam" id="PF07687">
    <property type="entry name" value="M20_dimer"/>
    <property type="match status" value="1"/>
</dbReference>
<evidence type="ECO:0000313" key="6">
    <source>
        <dbReference type="Proteomes" id="UP000619457"/>
    </source>
</evidence>
<keyword evidence="3" id="KW-0378">Hydrolase</keyword>
<dbReference type="RefSeq" id="WP_018472482.1">
    <property type="nucleotide sequence ID" value="NZ_BMWX01000002.1"/>
</dbReference>
<dbReference type="PANTHER" id="PTHR43270">
    <property type="entry name" value="BETA-ALA-HIS DIPEPTIDASE"/>
    <property type="match status" value="1"/>
</dbReference>
<evidence type="ECO:0000256" key="3">
    <source>
        <dbReference type="ARBA" id="ARBA00022801"/>
    </source>
</evidence>
<evidence type="ECO:0000256" key="1">
    <source>
        <dbReference type="ARBA" id="ARBA00022670"/>
    </source>
</evidence>
<dbReference type="GO" id="GO:0006508">
    <property type="term" value="P:proteolysis"/>
    <property type="evidence" value="ECO:0007669"/>
    <property type="project" value="UniProtKB-KW"/>
</dbReference>
<organism evidence="5 6">
    <name type="scientific">Echinicola pacifica</name>
    <dbReference type="NCBI Taxonomy" id="346377"/>
    <lineage>
        <taxon>Bacteria</taxon>
        <taxon>Pseudomonadati</taxon>
        <taxon>Bacteroidota</taxon>
        <taxon>Cytophagia</taxon>
        <taxon>Cytophagales</taxon>
        <taxon>Cyclobacteriaceae</taxon>
        <taxon>Echinicola</taxon>
    </lineage>
</organism>
<dbReference type="InterPro" id="IPR002933">
    <property type="entry name" value="Peptidase_M20"/>
</dbReference>
<evidence type="ECO:0000256" key="2">
    <source>
        <dbReference type="ARBA" id="ARBA00022723"/>
    </source>
</evidence>
<evidence type="ECO:0000313" key="5">
    <source>
        <dbReference type="EMBL" id="GGZ19547.1"/>
    </source>
</evidence>
<keyword evidence="2" id="KW-0479">Metal-binding</keyword>